<protein>
    <submittedName>
        <fullName evidence="2">Putative orfan</fullName>
    </submittedName>
</protein>
<evidence type="ECO:0000313" key="2">
    <source>
        <dbReference type="EMBL" id="AYV85087.1"/>
    </source>
</evidence>
<accession>A0A3G5AD48</accession>
<proteinExistence type="predicted"/>
<gene>
    <name evidence="2" type="ORF">Satyrvirus3_18</name>
</gene>
<name>A0A3G5AD48_9VIRU</name>
<dbReference type="EMBL" id="MK072439">
    <property type="protein sequence ID" value="AYV85087.1"/>
    <property type="molecule type" value="Genomic_DNA"/>
</dbReference>
<feature type="compositionally biased region" description="Basic residues" evidence="1">
    <location>
        <begin position="345"/>
        <end position="354"/>
    </location>
</feature>
<evidence type="ECO:0000256" key="1">
    <source>
        <dbReference type="SAM" id="MobiDB-lite"/>
    </source>
</evidence>
<sequence length="354" mass="41456">MNGCNIGNYKDFMIDIDAFDEENMVYIKPVLFYKVSKNIGIYYKKKIDKKSNKKRRQKIIVQSPKMIVPFDIKEFDNNGRKSYQICLSFSTLTNLYNEEHIKKFYHFIQKIDLVNEETIMEYKKLWNLPKNLKYKRTIKQPSGEYPHYMNISVPYDEKYGFFVRVDDENANKSNMEIISKRSIVSVIMELTDLKFTENEFRSNWTLMQIRKFKPYSPIQDFFMSACFICDDDNTEDTAYIQLIEKYRKTLQTPLNILAQMPSPLPDQAQNPIPPPPPPPIRAVPAVPAVPNSSKNMNKNRFSPTLDELLDAKKSLKKIVTTVRNQDIGKVLEKTNPPPAKESKNNKIKSKKIYK</sequence>
<feature type="region of interest" description="Disordered" evidence="1">
    <location>
        <begin position="327"/>
        <end position="354"/>
    </location>
</feature>
<reference evidence="2" key="1">
    <citation type="submission" date="2018-10" db="EMBL/GenBank/DDBJ databases">
        <title>Hidden diversity of soil giant viruses.</title>
        <authorList>
            <person name="Schulz F."/>
            <person name="Alteio L."/>
            <person name="Goudeau D."/>
            <person name="Ryan E.M."/>
            <person name="Malmstrom R.R."/>
            <person name="Blanchard J."/>
            <person name="Woyke T."/>
        </authorList>
    </citation>
    <scope>NUCLEOTIDE SEQUENCE</scope>
    <source>
        <strain evidence="2">SAV1</strain>
    </source>
</reference>
<organism evidence="2">
    <name type="scientific">Satyrvirus sp</name>
    <dbReference type="NCBI Taxonomy" id="2487771"/>
    <lineage>
        <taxon>Viruses</taxon>
        <taxon>Varidnaviria</taxon>
        <taxon>Bamfordvirae</taxon>
        <taxon>Nucleocytoviricota</taxon>
        <taxon>Megaviricetes</taxon>
        <taxon>Imitervirales</taxon>
        <taxon>Mimiviridae</taxon>
        <taxon>Megamimivirinae</taxon>
    </lineage>
</organism>